<dbReference type="RefSeq" id="WP_085259228.1">
    <property type="nucleotide sequence ID" value="NZ_AP022564.1"/>
</dbReference>
<organism evidence="1 2">
    <name type="scientific">Mycolicibacter terrae</name>
    <dbReference type="NCBI Taxonomy" id="1788"/>
    <lineage>
        <taxon>Bacteria</taxon>
        <taxon>Bacillati</taxon>
        <taxon>Actinomycetota</taxon>
        <taxon>Actinomycetes</taxon>
        <taxon>Mycobacteriales</taxon>
        <taxon>Mycobacteriaceae</taxon>
        <taxon>Mycolicibacter</taxon>
    </lineage>
</organism>
<protein>
    <submittedName>
        <fullName evidence="1">Uncharacterized protein</fullName>
    </submittedName>
</protein>
<dbReference type="EMBL" id="AP022564">
    <property type="protein sequence ID" value="BBX24530.1"/>
    <property type="molecule type" value="Genomic_DNA"/>
</dbReference>
<evidence type="ECO:0000313" key="1">
    <source>
        <dbReference type="EMBL" id="BBX24530.1"/>
    </source>
</evidence>
<evidence type="ECO:0000313" key="2">
    <source>
        <dbReference type="Proteomes" id="UP000467636"/>
    </source>
</evidence>
<dbReference type="Proteomes" id="UP000467636">
    <property type="component" value="Chromosome"/>
</dbReference>
<reference evidence="1 2" key="1">
    <citation type="journal article" date="2019" name="Emerg. Microbes Infect.">
        <title>Comprehensive subspecies identification of 175 nontuberculous mycobacteria species based on 7547 genomic profiles.</title>
        <authorList>
            <person name="Matsumoto Y."/>
            <person name="Kinjo T."/>
            <person name="Motooka D."/>
            <person name="Nabeya D."/>
            <person name="Jung N."/>
            <person name="Uechi K."/>
            <person name="Horii T."/>
            <person name="Iida T."/>
            <person name="Fujita J."/>
            <person name="Nakamura S."/>
        </authorList>
    </citation>
    <scope>NUCLEOTIDE SEQUENCE [LARGE SCALE GENOMIC DNA]</scope>
    <source>
        <strain evidence="1 2">JCM 12143</strain>
    </source>
</reference>
<keyword evidence="2" id="KW-1185">Reference proteome</keyword>
<gene>
    <name evidence="1" type="ORF">MTER_39410</name>
</gene>
<sequence>MTSTAAALEPPAEERYLRYRLDVIALDVTALVQAAGGWLYHRVATGWDVTVMVPPHQNLRPLQILGVHTADLETGLSAATADAAGHGLAVVADAFVRDPRIRQRVQLALRHSVTEVVLWGESWPVAMNRRLGAVRHVLTVAGRAFKRQALVAADAPVDALSDCPEMFRSDQKRCLPVSSDLVPVD</sequence>
<dbReference type="AlphaFoldDB" id="A0AAD1I310"/>
<name>A0AAD1I310_9MYCO</name>
<accession>A0AAD1I310</accession>
<proteinExistence type="predicted"/>